<evidence type="ECO:0000256" key="3">
    <source>
        <dbReference type="ARBA" id="ARBA00022475"/>
    </source>
</evidence>
<evidence type="ECO:0000256" key="5">
    <source>
        <dbReference type="ARBA" id="ARBA00022989"/>
    </source>
</evidence>
<comment type="caution">
    <text evidence="8">The sequence shown here is derived from an EMBL/GenBank/DDBJ whole genome shotgun (WGS) entry which is preliminary data.</text>
</comment>
<accession>A0A3D0ZR00</accession>
<reference evidence="8 9" key="1">
    <citation type="journal article" date="2018" name="Nat. Biotechnol.">
        <title>A standardized bacterial taxonomy based on genome phylogeny substantially revises the tree of life.</title>
        <authorList>
            <person name="Parks D.H."/>
            <person name="Chuvochina M."/>
            <person name="Waite D.W."/>
            <person name="Rinke C."/>
            <person name="Skarshewski A."/>
            <person name="Chaumeil P.A."/>
            <person name="Hugenholtz P."/>
        </authorList>
    </citation>
    <scope>NUCLEOTIDE SEQUENCE [LARGE SCALE GENOMIC DNA]</scope>
    <source>
        <strain evidence="8">UBA11701</strain>
    </source>
</reference>
<dbReference type="GO" id="GO:0005886">
    <property type="term" value="C:plasma membrane"/>
    <property type="evidence" value="ECO:0007669"/>
    <property type="project" value="UniProtKB-SubCell"/>
</dbReference>
<keyword evidence="3" id="KW-1003">Cell membrane</keyword>
<evidence type="ECO:0000256" key="2">
    <source>
        <dbReference type="ARBA" id="ARBA00011006"/>
    </source>
</evidence>
<keyword evidence="4 7" id="KW-0812">Transmembrane</keyword>
<feature type="transmembrane region" description="Helical" evidence="7">
    <location>
        <begin position="6"/>
        <end position="21"/>
    </location>
</feature>
<keyword evidence="6 7" id="KW-0472">Membrane</keyword>
<name>A0A3D0ZR00_UNCKA</name>
<evidence type="ECO:0000256" key="4">
    <source>
        <dbReference type="ARBA" id="ARBA00022692"/>
    </source>
</evidence>
<gene>
    <name evidence="8" type="ORF">DEP93_01460</name>
</gene>
<sequence length="82" mass="8548">MGILLWIIFGALAGWISSVIMKTDSRQGTVTDIVLGIVGAVIGGLLMGMVGQSGVTGFNLYSLIVAVIGAIVVVYVVRLVRK</sequence>
<dbReference type="PANTHER" id="PTHR33884">
    <property type="entry name" value="UPF0410 PROTEIN YMGE"/>
    <property type="match status" value="1"/>
</dbReference>
<evidence type="ECO:0000256" key="6">
    <source>
        <dbReference type="ARBA" id="ARBA00023136"/>
    </source>
</evidence>
<dbReference type="InterPro" id="IPR007341">
    <property type="entry name" value="Transgly_assoc"/>
</dbReference>
<proteinExistence type="inferred from homology"/>
<evidence type="ECO:0000256" key="1">
    <source>
        <dbReference type="ARBA" id="ARBA00004651"/>
    </source>
</evidence>
<evidence type="ECO:0000256" key="7">
    <source>
        <dbReference type="SAM" id="Phobius"/>
    </source>
</evidence>
<dbReference type="Proteomes" id="UP000263336">
    <property type="component" value="Unassembled WGS sequence"/>
</dbReference>
<dbReference type="EMBL" id="DOZN01000008">
    <property type="protein sequence ID" value="HCC42118.1"/>
    <property type="molecule type" value="Genomic_DNA"/>
</dbReference>
<keyword evidence="5 7" id="KW-1133">Transmembrane helix</keyword>
<organism evidence="8 9">
    <name type="scientific">candidate division WWE3 bacterium</name>
    <dbReference type="NCBI Taxonomy" id="2053526"/>
    <lineage>
        <taxon>Bacteria</taxon>
        <taxon>Katanobacteria</taxon>
    </lineage>
</organism>
<dbReference type="AlphaFoldDB" id="A0A3D0ZR00"/>
<feature type="transmembrane region" description="Helical" evidence="7">
    <location>
        <begin position="58"/>
        <end position="77"/>
    </location>
</feature>
<protein>
    <submittedName>
        <fullName evidence="8">GlsB/YeaQ/YmgE family stress response membrane protein</fullName>
    </submittedName>
</protein>
<comment type="subcellular location">
    <subcellularLocation>
        <location evidence="1">Cell membrane</location>
        <topology evidence="1">Multi-pass membrane protein</topology>
    </subcellularLocation>
</comment>
<dbReference type="Pfam" id="PF04226">
    <property type="entry name" value="Transgly_assoc"/>
    <property type="match status" value="1"/>
</dbReference>
<evidence type="ECO:0000313" key="9">
    <source>
        <dbReference type="Proteomes" id="UP000263336"/>
    </source>
</evidence>
<feature type="transmembrane region" description="Helical" evidence="7">
    <location>
        <begin position="33"/>
        <end position="52"/>
    </location>
</feature>
<evidence type="ECO:0000313" key="8">
    <source>
        <dbReference type="EMBL" id="HCC42118.1"/>
    </source>
</evidence>
<dbReference type="PANTHER" id="PTHR33884:SF3">
    <property type="entry name" value="UPF0410 PROTEIN YMGE"/>
    <property type="match status" value="1"/>
</dbReference>
<comment type="similarity">
    <text evidence="2">Belongs to the UPF0410 family.</text>
</comment>